<keyword evidence="1" id="KW-0812">Transmembrane</keyword>
<dbReference type="Proteomes" id="UP000812270">
    <property type="component" value="Unassembled WGS sequence"/>
</dbReference>
<dbReference type="AlphaFoldDB" id="A0A9E2S744"/>
<comment type="caution">
    <text evidence="2">The sequence shown here is derived from an EMBL/GenBank/DDBJ whole genome shotgun (WGS) entry which is preliminary data.</text>
</comment>
<sequence length="103" mass="11959">MILRKILQLLSFGLIFYLLADNFSHFDFATSKNNALTSMKKAEIDSIQSIDTVRYKAKEYVDAVRKIQKQYSAKSVATFWLLNLLLLFQIVQLKVNQPTKNKQ</sequence>
<keyword evidence="1" id="KW-1133">Transmembrane helix</keyword>
<keyword evidence="3" id="KW-1185">Reference proteome</keyword>
<reference evidence="2" key="1">
    <citation type="submission" date="2021-06" db="EMBL/GenBank/DDBJ databases">
        <authorList>
            <person name="Huq M.A."/>
        </authorList>
    </citation>
    <scope>NUCLEOTIDE SEQUENCE</scope>
    <source>
        <strain evidence="2">MAH-26</strain>
    </source>
</reference>
<proteinExistence type="predicted"/>
<keyword evidence="1" id="KW-0472">Membrane</keyword>
<dbReference type="EMBL" id="JAHSPG010000001">
    <property type="protein sequence ID" value="MBV4355964.1"/>
    <property type="molecule type" value="Genomic_DNA"/>
</dbReference>
<protein>
    <submittedName>
        <fullName evidence="2">Uncharacterized protein</fullName>
    </submittedName>
</protein>
<evidence type="ECO:0000313" key="2">
    <source>
        <dbReference type="EMBL" id="MBV4355964.1"/>
    </source>
</evidence>
<gene>
    <name evidence="2" type="ORF">KTO63_02310</name>
</gene>
<organism evidence="2 3">
    <name type="scientific">Pinibacter aurantiacus</name>
    <dbReference type="NCBI Taxonomy" id="2851599"/>
    <lineage>
        <taxon>Bacteria</taxon>
        <taxon>Pseudomonadati</taxon>
        <taxon>Bacteroidota</taxon>
        <taxon>Chitinophagia</taxon>
        <taxon>Chitinophagales</taxon>
        <taxon>Chitinophagaceae</taxon>
        <taxon>Pinibacter</taxon>
    </lineage>
</organism>
<name>A0A9E2S744_9BACT</name>
<accession>A0A9E2S744</accession>
<evidence type="ECO:0000256" key="1">
    <source>
        <dbReference type="SAM" id="Phobius"/>
    </source>
</evidence>
<evidence type="ECO:0000313" key="3">
    <source>
        <dbReference type="Proteomes" id="UP000812270"/>
    </source>
</evidence>
<feature type="transmembrane region" description="Helical" evidence="1">
    <location>
        <begin position="77"/>
        <end position="95"/>
    </location>
</feature>